<keyword evidence="2" id="KW-1185">Reference proteome</keyword>
<organism evidence="1 2">
    <name type="scientific">Oesophagostomum dentatum</name>
    <name type="common">Nodular worm</name>
    <dbReference type="NCBI Taxonomy" id="61180"/>
    <lineage>
        <taxon>Eukaryota</taxon>
        <taxon>Metazoa</taxon>
        <taxon>Ecdysozoa</taxon>
        <taxon>Nematoda</taxon>
        <taxon>Chromadorea</taxon>
        <taxon>Rhabditida</taxon>
        <taxon>Rhabditina</taxon>
        <taxon>Rhabditomorpha</taxon>
        <taxon>Strongyloidea</taxon>
        <taxon>Strongylidae</taxon>
        <taxon>Oesophagostomum</taxon>
    </lineage>
</organism>
<dbReference type="Gene3D" id="3.40.630.30">
    <property type="match status" value="1"/>
</dbReference>
<protein>
    <submittedName>
        <fullName evidence="1">Uncharacterized protein</fullName>
    </submittedName>
</protein>
<accession>A0A0B1TNP9</accession>
<gene>
    <name evidence="1" type="ORF">OESDEN_02315</name>
</gene>
<name>A0A0B1TNP9_OESDE</name>
<dbReference type="AlphaFoldDB" id="A0A0B1TNP9"/>
<reference evidence="1 2" key="1">
    <citation type="submission" date="2014-03" db="EMBL/GenBank/DDBJ databases">
        <title>Draft genome of the hookworm Oesophagostomum dentatum.</title>
        <authorList>
            <person name="Mitreva M."/>
        </authorList>
    </citation>
    <scope>NUCLEOTIDE SEQUENCE [LARGE SCALE GENOMIC DNA]</scope>
    <source>
        <strain evidence="1 2">OD-Hann</strain>
    </source>
</reference>
<sequence length="88" mass="9751">MVVQVTPLMVGVKVVDFLREHLIANEPILSSLRISNTKELNVLLTDVVRDCMSCPSSKILRDTTTQAVLGVCLASRAALFEKQVIVRR</sequence>
<evidence type="ECO:0000313" key="2">
    <source>
        <dbReference type="Proteomes" id="UP000053660"/>
    </source>
</evidence>
<proteinExistence type="predicted"/>
<evidence type="ECO:0000313" key="1">
    <source>
        <dbReference type="EMBL" id="KHJ97706.1"/>
    </source>
</evidence>
<dbReference type="Proteomes" id="UP000053660">
    <property type="component" value="Unassembled WGS sequence"/>
</dbReference>
<dbReference type="EMBL" id="KN549411">
    <property type="protein sequence ID" value="KHJ97706.1"/>
    <property type="molecule type" value="Genomic_DNA"/>
</dbReference>
<dbReference type="OrthoDB" id="5861101at2759"/>